<keyword evidence="1" id="KW-0812">Transmembrane</keyword>
<keyword evidence="1" id="KW-1133">Transmembrane helix</keyword>
<protein>
    <submittedName>
        <fullName evidence="2">Uncharacterized protein</fullName>
    </submittedName>
</protein>
<name>U1RNJ4_9ACTO</name>
<dbReference type="EMBL" id="AWSD01000074">
    <property type="protein sequence ID" value="ERH21218.1"/>
    <property type="molecule type" value="Genomic_DNA"/>
</dbReference>
<evidence type="ECO:0000313" key="3">
    <source>
        <dbReference type="Proteomes" id="UP000016498"/>
    </source>
</evidence>
<evidence type="ECO:0000313" key="2">
    <source>
        <dbReference type="EMBL" id="ERH21218.1"/>
    </source>
</evidence>
<gene>
    <name evidence="2" type="ORF">HMPREF1549_00773</name>
</gene>
<organism evidence="2 3">
    <name type="scientific">Actinomyces johnsonii F0510</name>
    <dbReference type="NCBI Taxonomy" id="1227262"/>
    <lineage>
        <taxon>Bacteria</taxon>
        <taxon>Bacillati</taxon>
        <taxon>Actinomycetota</taxon>
        <taxon>Actinomycetes</taxon>
        <taxon>Actinomycetales</taxon>
        <taxon>Actinomycetaceae</taxon>
        <taxon>Actinomyces</taxon>
    </lineage>
</organism>
<comment type="caution">
    <text evidence="2">The sequence shown here is derived from an EMBL/GenBank/DDBJ whole genome shotgun (WGS) entry which is preliminary data.</text>
</comment>
<proteinExistence type="predicted"/>
<reference evidence="2 3" key="1">
    <citation type="submission" date="2013-06" db="EMBL/GenBank/DDBJ databases">
        <authorList>
            <person name="Weinstock G."/>
            <person name="Sodergren E."/>
            <person name="Lobos E.A."/>
            <person name="Fulton L."/>
            <person name="Fulton R."/>
            <person name="Courtney L."/>
            <person name="Fronick C."/>
            <person name="O'Laughlin M."/>
            <person name="Godfrey J."/>
            <person name="Wilson R.M."/>
            <person name="Miner T."/>
            <person name="Farmer C."/>
            <person name="Delehaunty K."/>
            <person name="Cordes M."/>
            <person name="Minx P."/>
            <person name="Tomlinson C."/>
            <person name="Chen J."/>
            <person name="Wollam A."/>
            <person name="Pepin K.H."/>
            <person name="Bhonagiri V."/>
            <person name="Zhang X."/>
            <person name="Warren W."/>
            <person name="Mitreva M."/>
            <person name="Mardis E.R."/>
            <person name="Wilson R.K."/>
        </authorList>
    </citation>
    <scope>NUCLEOTIDE SEQUENCE [LARGE SCALE GENOMIC DNA]</scope>
    <source>
        <strain evidence="2 3">F0510</strain>
    </source>
</reference>
<dbReference type="HOGENOM" id="CLU_3303420_0_0_11"/>
<evidence type="ECO:0000256" key="1">
    <source>
        <dbReference type="SAM" id="Phobius"/>
    </source>
</evidence>
<keyword evidence="1" id="KW-0472">Membrane</keyword>
<sequence length="39" mass="4044">MRSPGANLPEINACMVLAVNGFVVVPAVVLRRTSGSVSM</sequence>
<feature type="transmembrane region" description="Helical" evidence="1">
    <location>
        <begin position="12"/>
        <end position="30"/>
    </location>
</feature>
<dbReference type="Proteomes" id="UP000016498">
    <property type="component" value="Unassembled WGS sequence"/>
</dbReference>
<accession>U1RNJ4</accession>
<dbReference type="AlphaFoldDB" id="U1RNJ4"/>